<evidence type="ECO:0000256" key="2">
    <source>
        <dbReference type="ARBA" id="ARBA00022679"/>
    </source>
</evidence>
<evidence type="ECO:0000313" key="6">
    <source>
        <dbReference type="Proteomes" id="UP000051952"/>
    </source>
</evidence>
<name>A0A0S4JIS6_BODSA</name>
<feature type="domain" description="Stealth protein CR2 conserved region 2" evidence="4">
    <location>
        <begin position="633"/>
        <end position="696"/>
    </location>
</feature>
<dbReference type="Pfam" id="PF11380">
    <property type="entry name" value="Stealth_CR2"/>
    <property type="match status" value="1"/>
</dbReference>
<comment type="similarity">
    <text evidence="1">Belongs to the stealth family.</text>
</comment>
<dbReference type="InterPro" id="IPR021520">
    <property type="entry name" value="Stealth_CR2"/>
</dbReference>
<dbReference type="InterPro" id="IPR047141">
    <property type="entry name" value="Stealth"/>
</dbReference>
<feature type="region of interest" description="Disordered" evidence="3">
    <location>
        <begin position="236"/>
        <end position="265"/>
    </location>
</feature>
<evidence type="ECO:0000313" key="5">
    <source>
        <dbReference type="EMBL" id="CUG89317.1"/>
    </source>
</evidence>
<dbReference type="OrthoDB" id="263283at2759"/>
<feature type="region of interest" description="Disordered" evidence="3">
    <location>
        <begin position="397"/>
        <end position="417"/>
    </location>
</feature>
<accession>A0A0S4JIS6</accession>
<dbReference type="GO" id="GO:0005794">
    <property type="term" value="C:Golgi apparatus"/>
    <property type="evidence" value="ECO:0007669"/>
    <property type="project" value="TreeGrafter"/>
</dbReference>
<reference evidence="6" key="1">
    <citation type="submission" date="2015-09" db="EMBL/GenBank/DDBJ databases">
        <authorList>
            <consortium name="Pathogen Informatics"/>
        </authorList>
    </citation>
    <scope>NUCLEOTIDE SEQUENCE [LARGE SCALE GENOMIC DNA]</scope>
    <source>
        <strain evidence="6">Lake Konstanz</strain>
    </source>
</reference>
<dbReference type="PANTHER" id="PTHR24045:SF0">
    <property type="entry name" value="N-ACETYLGLUCOSAMINE-1-PHOSPHOTRANSFERASE SUBUNITS ALPHA_BETA"/>
    <property type="match status" value="1"/>
</dbReference>
<dbReference type="AlphaFoldDB" id="A0A0S4JIS6"/>
<gene>
    <name evidence="5" type="ORF">BSAL_20455</name>
</gene>
<dbReference type="EMBL" id="CYKH01001722">
    <property type="protein sequence ID" value="CUG89317.1"/>
    <property type="molecule type" value="Genomic_DNA"/>
</dbReference>
<protein>
    <recommendedName>
        <fullName evidence="4">Stealth protein CR2 conserved region 2 domain-containing protein</fullName>
    </recommendedName>
</protein>
<keyword evidence="2" id="KW-0808">Transferase</keyword>
<dbReference type="PANTHER" id="PTHR24045">
    <property type="match status" value="1"/>
</dbReference>
<evidence type="ECO:0000259" key="4">
    <source>
        <dbReference type="Pfam" id="PF11380"/>
    </source>
</evidence>
<dbReference type="Proteomes" id="UP000051952">
    <property type="component" value="Unassembled WGS sequence"/>
</dbReference>
<organism evidence="5 6">
    <name type="scientific">Bodo saltans</name>
    <name type="common">Flagellated protozoan</name>
    <dbReference type="NCBI Taxonomy" id="75058"/>
    <lineage>
        <taxon>Eukaryota</taxon>
        <taxon>Discoba</taxon>
        <taxon>Euglenozoa</taxon>
        <taxon>Kinetoplastea</taxon>
        <taxon>Metakinetoplastina</taxon>
        <taxon>Eubodonida</taxon>
        <taxon>Bodonidae</taxon>
        <taxon>Bodo</taxon>
    </lineage>
</organism>
<keyword evidence="6" id="KW-1185">Reference proteome</keyword>
<feature type="compositionally biased region" description="Polar residues" evidence="3">
    <location>
        <begin position="397"/>
        <end position="412"/>
    </location>
</feature>
<dbReference type="GO" id="GO:0016772">
    <property type="term" value="F:transferase activity, transferring phosphorus-containing groups"/>
    <property type="evidence" value="ECO:0007669"/>
    <property type="project" value="InterPro"/>
</dbReference>
<sequence length="1136" mass="126568">MEISAREALAELHRAVQRTCQRSFRWAASTQYEHLSFVDNMKLSLLRRLIALLRRMAHHNTITSSGPPHWCGSQHHHHATAKVILASISHPSALDDIEEFTMIVRNALVDVLQSDKEISEVVINLSQDHATLEELVRGARVVNPNSPAVTSAHHHYHVAHFEFDLHDDDEGEHQLDPSAEATVLPCSRDGPPPAPAGAGAASFTVRSVLTTTSPSSSHTSGISVSHTIVLLPPESNYPQQQQQRQKTPTPPMGHHNEHHLHHQHSPYYQQRQSHRPVAAAGGIHNKFAVGFHEKAGNGSILERSFSPTALYSSWRSSLHVSPASTATDGVTPNNRFSRQVLLVLLFLFALASLFSSLRSIHHGGSGELMVRTKLMAVAPTRATMSGAINETIVSDGTTKQWHCPSDRTTNPSGLPGSSDYPVDSIVALSFDLTDTELSMIDRLETAQLATRSTFVRDVIARAMSADARDEASAYHSFFADRNARMETVDVTEESRSRFYGAMKGVTGNMDGKNASDGGFRCPPMERVLVDAVYTYVNPASASHRTATAAACKQGHKDGCSGKRFRDFNELLHSLRTVHYRGQHGEGHALRDGPGRVVGDVYVVVANRDQMPTYLRHTPVRIARNDKYGVRDGSEIFSVTHDEIFPQKQKDQALPSFNSFAIEANLHRIPGLRRFFVYFNNDMFWGRKVSFFDYFRPLSHVRQEFHARTTPEGRCLAQQVGDHVAGDKEFKKRDATPNRRRAVVFMETVHYFETENVESNRKLTATGYHSNRAPRFPLPVGSQQLSLPTLRGQQRLLRSRENDPLLDAPSCLVHPLKSSSFFKLRMPDHDEPLRKTDNYNRNLVFEQYGLPPSHTFAHYPGIYDRAVLSRMLDDELREIAETTTASRFRVVRNLWVTMVYPWIAFAHRRAVDRSLAIDELRLWKEPLPTSAPSSTCRFSRSMLSDMTASSSSSSSGFAMRQRSSSVGTFICCSKRIPTYRLPIIINDVRSIGPLMDPTFGELPEVYQGNMWLSMEAATVVAAILSSNESHNMFSENILRKQISTSSSVVANAKLHHLAVSLDDGGRGGGSDMMYKFCMMSFTSLPGCYLDLWMGGLKLFITANDDLVVFDPLSVAAVNGLISLVSKGLDAAPWEEQL</sequence>
<evidence type="ECO:0000256" key="1">
    <source>
        <dbReference type="ARBA" id="ARBA00007583"/>
    </source>
</evidence>
<proteinExistence type="inferred from homology"/>
<evidence type="ECO:0000256" key="3">
    <source>
        <dbReference type="SAM" id="MobiDB-lite"/>
    </source>
</evidence>
<feature type="compositionally biased region" description="Low complexity" evidence="3">
    <location>
        <begin position="236"/>
        <end position="247"/>
    </location>
</feature>
<dbReference type="VEuPathDB" id="TriTrypDB:BSAL_20455"/>